<dbReference type="GO" id="GO:0044550">
    <property type="term" value="P:secondary metabolite biosynthetic process"/>
    <property type="evidence" value="ECO:0007669"/>
    <property type="project" value="TreeGrafter"/>
</dbReference>
<dbReference type="Gene3D" id="3.40.47.10">
    <property type="match status" value="1"/>
</dbReference>
<feature type="domain" description="Beta-ketoacyl-[acyl-carrier-protein] synthase III N-terminal" evidence="4">
    <location>
        <begin position="119"/>
        <end position="194"/>
    </location>
</feature>
<keyword evidence="1 5" id="KW-0808">Transferase</keyword>
<dbReference type="AlphaFoldDB" id="A0A142BLZ7"/>
<dbReference type="PANTHER" id="PTHR34069">
    <property type="entry name" value="3-OXOACYL-[ACYL-CARRIER-PROTEIN] SYNTHASE 3"/>
    <property type="match status" value="1"/>
</dbReference>
<dbReference type="Pfam" id="PF08541">
    <property type="entry name" value="ACP_syn_III_C"/>
    <property type="match status" value="1"/>
</dbReference>
<sequence length="348" mass="38816">MNMCGVEIKAVAAKVPTLAVKNEDPQWFSKISSTDREEWEQKWGIKQRYYTDLSVSMPMDISVSVAQEALQLAELDSDDIDLFITSSSLAVQIPERQFYPRISHTLKQRLQLKNATAEFDIQNECSSMMDGLQLAANAIMTGQAEHVLILTQEISSAIMDRSCVNGMNFGDGYAAMIVSKSSDPTLGIVSQHYQSFPKHHKLATICWNDKVDTYFGLCFDMPEQGARVMGQFVPKSLPKLVNAAMKKVELDSNDIDFFVFHQPARKLIDAWCALLRIPEHKVLKIMEEFGCAVAAAMPLAFNIALQQQAIADNSKIVIASPSIGWGFGAQIWQLGKVPKFSSNVHYQI</sequence>
<dbReference type="GO" id="GO:0006633">
    <property type="term" value="P:fatty acid biosynthetic process"/>
    <property type="evidence" value="ECO:0007669"/>
    <property type="project" value="InterPro"/>
</dbReference>
<feature type="domain" description="Beta-ketoacyl-[acyl-carrier-protein] synthase III C-terminal" evidence="3">
    <location>
        <begin position="246"/>
        <end position="333"/>
    </location>
</feature>
<dbReference type="InterPro" id="IPR013751">
    <property type="entry name" value="ACP_syn_III_N"/>
</dbReference>
<name>A0A142BLZ7_PSEO7</name>
<keyword evidence="2 5" id="KW-0012">Acyltransferase</keyword>
<accession>A0A142BLZ7</accession>
<dbReference type="Pfam" id="PF08545">
    <property type="entry name" value="ACP_syn_III"/>
    <property type="match status" value="1"/>
</dbReference>
<evidence type="ECO:0000259" key="4">
    <source>
        <dbReference type="Pfam" id="PF08545"/>
    </source>
</evidence>
<protein>
    <submittedName>
        <fullName evidence="5">3-oxoacyl-[acyl-carrier-protein] synthase</fullName>
        <ecNumber evidence="5">2.3.1.41</ecNumber>
    </submittedName>
</protein>
<dbReference type="InterPro" id="IPR016039">
    <property type="entry name" value="Thiolase-like"/>
</dbReference>
<dbReference type="PANTHER" id="PTHR34069:SF2">
    <property type="entry name" value="BETA-KETOACYL-[ACYL-CARRIER-PROTEIN] SYNTHASE III"/>
    <property type="match status" value="1"/>
</dbReference>
<dbReference type="InterPro" id="IPR013747">
    <property type="entry name" value="ACP_syn_III_C"/>
</dbReference>
<proteinExistence type="predicted"/>
<dbReference type="GO" id="GO:0004315">
    <property type="term" value="F:3-oxoacyl-[acyl-carrier-protein] synthase activity"/>
    <property type="evidence" value="ECO:0007669"/>
    <property type="project" value="UniProtKB-EC"/>
</dbReference>
<evidence type="ECO:0000256" key="1">
    <source>
        <dbReference type="ARBA" id="ARBA00022679"/>
    </source>
</evidence>
<dbReference type="SUPFAM" id="SSF53901">
    <property type="entry name" value="Thiolase-like"/>
    <property type="match status" value="1"/>
</dbReference>
<dbReference type="EMBL" id="KT879195">
    <property type="protein sequence ID" value="AMP19718.1"/>
    <property type="molecule type" value="Genomic_DNA"/>
</dbReference>
<evidence type="ECO:0000313" key="5">
    <source>
        <dbReference type="EMBL" id="AMP19718.1"/>
    </source>
</evidence>
<reference evidence="5" key="1">
    <citation type="submission" date="2015-10" db="EMBL/GenBank/DDBJ databases">
        <authorList>
            <person name="Gilbert D.G."/>
        </authorList>
    </citation>
    <scope>NUCLEOTIDE SEQUENCE</scope>
    <source>
        <strain evidence="5">A757</strain>
    </source>
</reference>
<dbReference type="EC" id="2.3.1.41" evidence="5"/>
<evidence type="ECO:0000256" key="2">
    <source>
        <dbReference type="ARBA" id="ARBA00023315"/>
    </source>
</evidence>
<evidence type="ECO:0000259" key="3">
    <source>
        <dbReference type="Pfam" id="PF08541"/>
    </source>
</evidence>
<reference evidence="5" key="2">
    <citation type="journal article" date="2016" name="Front. Microbiol.">
        <title>A Bacterial Quorum-Sensing Precursor Induces Mortality in the Marine Coccolithophore, Emiliania huxleyi.</title>
        <authorList>
            <person name="Harvey E.L."/>
            <person name="Deering R.W."/>
            <person name="Rowley D.C."/>
            <person name="El Gamal A."/>
            <person name="Schorn M."/>
            <person name="Moore B.S."/>
            <person name="Johnson M.D."/>
            <person name="Mincer T.J."/>
            <person name="Whalen K.E."/>
        </authorList>
    </citation>
    <scope>NUCLEOTIDE SEQUENCE</scope>
    <source>
        <strain evidence="5">A757</strain>
    </source>
</reference>
<organism evidence="5">
    <name type="scientific">Pseudoalteromonas piscicida</name>
    <dbReference type="NCBI Taxonomy" id="43662"/>
    <lineage>
        <taxon>Bacteria</taxon>
        <taxon>Pseudomonadati</taxon>
        <taxon>Pseudomonadota</taxon>
        <taxon>Gammaproteobacteria</taxon>
        <taxon>Alteromonadales</taxon>
        <taxon>Pseudoalteromonadaceae</taxon>
        <taxon>Pseudoalteromonas</taxon>
    </lineage>
</organism>